<reference evidence="1" key="1">
    <citation type="journal article" date="2023" name="G3 (Bethesda)">
        <title>A reference genome for the long-term kleptoplast-retaining sea slug Elysia crispata morphotype clarki.</title>
        <authorList>
            <person name="Eastman K.E."/>
            <person name="Pendleton A.L."/>
            <person name="Shaikh M.A."/>
            <person name="Suttiyut T."/>
            <person name="Ogas R."/>
            <person name="Tomko P."/>
            <person name="Gavelis G."/>
            <person name="Widhalm J.R."/>
            <person name="Wisecaver J.H."/>
        </authorList>
    </citation>
    <scope>NUCLEOTIDE SEQUENCE</scope>
    <source>
        <strain evidence="1">ECLA1</strain>
    </source>
</reference>
<comment type="caution">
    <text evidence="1">The sequence shown here is derived from an EMBL/GenBank/DDBJ whole genome shotgun (WGS) entry which is preliminary data.</text>
</comment>
<dbReference type="Proteomes" id="UP001283361">
    <property type="component" value="Unassembled WGS sequence"/>
</dbReference>
<evidence type="ECO:0000313" key="1">
    <source>
        <dbReference type="EMBL" id="KAK3771454.1"/>
    </source>
</evidence>
<organism evidence="1 2">
    <name type="scientific">Elysia crispata</name>
    <name type="common">lettuce slug</name>
    <dbReference type="NCBI Taxonomy" id="231223"/>
    <lineage>
        <taxon>Eukaryota</taxon>
        <taxon>Metazoa</taxon>
        <taxon>Spiralia</taxon>
        <taxon>Lophotrochozoa</taxon>
        <taxon>Mollusca</taxon>
        <taxon>Gastropoda</taxon>
        <taxon>Heterobranchia</taxon>
        <taxon>Euthyneura</taxon>
        <taxon>Panpulmonata</taxon>
        <taxon>Sacoglossa</taxon>
        <taxon>Placobranchoidea</taxon>
        <taxon>Plakobranchidae</taxon>
        <taxon>Elysia</taxon>
    </lineage>
</organism>
<proteinExistence type="predicted"/>
<keyword evidence="2" id="KW-1185">Reference proteome</keyword>
<gene>
    <name evidence="1" type="ORF">RRG08_011388</name>
</gene>
<evidence type="ECO:0000313" key="2">
    <source>
        <dbReference type="Proteomes" id="UP001283361"/>
    </source>
</evidence>
<accession>A0AAE0ZL33</accession>
<dbReference type="EMBL" id="JAWDGP010003738">
    <property type="protein sequence ID" value="KAK3771454.1"/>
    <property type="molecule type" value="Genomic_DNA"/>
</dbReference>
<name>A0AAE0ZL33_9GAST</name>
<sequence>MQFQEVSLTQVKAPPKFDISYQLSVVVSSVLSIKKNFSNFDDILSKVEEAASQLVLSTAAEGNDLANLSASVSLSSLTENLINQVDAFKDPYAGGALIASRRVL</sequence>
<dbReference type="AlphaFoldDB" id="A0AAE0ZL33"/>
<protein>
    <submittedName>
        <fullName evidence="1">Uncharacterized protein</fullName>
    </submittedName>
</protein>